<keyword evidence="7" id="KW-0067">ATP-binding</keyword>
<dbReference type="Gene3D" id="3.30.460.10">
    <property type="entry name" value="Beta Polymerase, domain 2"/>
    <property type="match status" value="1"/>
</dbReference>
<organism evidence="11 12">
    <name type="scientific">Longimicrobium terrae</name>
    <dbReference type="NCBI Taxonomy" id="1639882"/>
    <lineage>
        <taxon>Bacteria</taxon>
        <taxon>Pseudomonadati</taxon>
        <taxon>Gemmatimonadota</taxon>
        <taxon>Longimicrobiia</taxon>
        <taxon>Longimicrobiales</taxon>
        <taxon>Longimicrobiaceae</taxon>
        <taxon>Longimicrobium</taxon>
    </lineage>
</organism>
<proteinExistence type="inferred from homology"/>
<feature type="domain" description="Polymerase nucleotidyl transferase" evidence="10">
    <location>
        <begin position="3"/>
        <end position="79"/>
    </location>
</feature>
<sequence>MTEFALFGSVLRDDFRPDSDVDVLLTFGPDSGVSLFDFVDMQDELEAAFGRRVDVSSRRGVERSENPYRRKAILESARVVYQPRTEALIGVPTDLEGNRSDDA</sequence>
<dbReference type="GO" id="GO:0046872">
    <property type="term" value="F:metal ion binding"/>
    <property type="evidence" value="ECO:0007669"/>
    <property type="project" value="UniProtKB-KW"/>
</dbReference>
<reference evidence="11 12" key="1">
    <citation type="submission" date="2020-08" db="EMBL/GenBank/DDBJ databases">
        <title>Genomic Encyclopedia of Type Strains, Phase IV (KMG-IV): sequencing the most valuable type-strain genomes for metagenomic binning, comparative biology and taxonomic classification.</title>
        <authorList>
            <person name="Goeker M."/>
        </authorList>
    </citation>
    <scope>NUCLEOTIDE SEQUENCE [LARGE SCALE GENOMIC DNA]</scope>
    <source>
        <strain evidence="11 12">DSM 29007</strain>
    </source>
</reference>
<evidence type="ECO:0000256" key="1">
    <source>
        <dbReference type="ARBA" id="ARBA00001946"/>
    </source>
</evidence>
<evidence type="ECO:0000256" key="9">
    <source>
        <dbReference type="ARBA" id="ARBA00038276"/>
    </source>
</evidence>
<name>A0A841GQK1_9BACT</name>
<keyword evidence="5" id="KW-0479">Metal-binding</keyword>
<dbReference type="EMBL" id="JACHIA010000002">
    <property type="protein sequence ID" value="MBB6069330.1"/>
    <property type="molecule type" value="Genomic_DNA"/>
</dbReference>
<dbReference type="CDD" id="cd05403">
    <property type="entry name" value="NT_KNTase_like"/>
    <property type="match status" value="1"/>
</dbReference>
<dbReference type="Pfam" id="PF01909">
    <property type="entry name" value="NTP_transf_2"/>
    <property type="match status" value="1"/>
</dbReference>
<evidence type="ECO:0000256" key="7">
    <source>
        <dbReference type="ARBA" id="ARBA00022840"/>
    </source>
</evidence>
<evidence type="ECO:0000313" key="11">
    <source>
        <dbReference type="EMBL" id="MBB6069330.1"/>
    </source>
</evidence>
<dbReference type="AlphaFoldDB" id="A0A841GQK1"/>
<evidence type="ECO:0000256" key="4">
    <source>
        <dbReference type="ARBA" id="ARBA00022695"/>
    </source>
</evidence>
<dbReference type="SUPFAM" id="SSF81301">
    <property type="entry name" value="Nucleotidyltransferase"/>
    <property type="match status" value="1"/>
</dbReference>
<evidence type="ECO:0000313" key="12">
    <source>
        <dbReference type="Proteomes" id="UP000582837"/>
    </source>
</evidence>
<dbReference type="InterPro" id="IPR052038">
    <property type="entry name" value="Type-VII_TA_antitoxin"/>
</dbReference>
<comment type="caution">
    <text evidence="11">The sequence shown here is derived from an EMBL/GenBank/DDBJ whole genome shotgun (WGS) entry which is preliminary data.</text>
</comment>
<protein>
    <recommendedName>
        <fullName evidence="10">Polymerase nucleotidyl transferase domain-containing protein</fullName>
    </recommendedName>
</protein>
<evidence type="ECO:0000256" key="5">
    <source>
        <dbReference type="ARBA" id="ARBA00022723"/>
    </source>
</evidence>
<evidence type="ECO:0000256" key="8">
    <source>
        <dbReference type="ARBA" id="ARBA00022842"/>
    </source>
</evidence>
<evidence type="ECO:0000256" key="3">
    <source>
        <dbReference type="ARBA" id="ARBA00022679"/>
    </source>
</evidence>
<evidence type="ECO:0000256" key="6">
    <source>
        <dbReference type="ARBA" id="ARBA00022741"/>
    </source>
</evidence>
<comment type="cofactor">
    <cofactor evidence="1">
        <name>Mg(2+)</name>
        <dbReference type="ChEBI" id="CHEBI:18420"/>
    </cofactor>
</comment>
<dbReference type="Proteomes" id="UP000582837">
    <property type="component" value="Unassembled WGS sequence"/>
</dbReference>
<dbReference type="PANTHER" id="PTHR33571:SF12">
    <property type="entry name" value="BSL3053 PROTEIN"/>
    <property type="match status" value="1"/>
</dbReference>
<gene>
    <name evidence="11" type="ORF">HNQ61_000945</name>
</gene>
<evidence type="ECO:0000256" key="2">
    <source>
        <dbReference type="ARBA" id="ARBA00022649"/>
    </source>
</evidence>
<dbReference type="InterPro" id="IPR002934">
    <property type="entry name" value="Polymerase_NTP_transf_dom"/>
</dbReference>
<evidence type="ECO:0000259" key="10">
    <source>
        <dbReference type="Pfam" id="PF01909"/>
    </source>
</evidence>
<dbReference type="GO" id="GO:0016779">
    <property type="term" value="F:nucleotidyltransferase activity"/>
    <property type="evidence" value="ECO:0007669"/>
    <property type="project" value="UniProtKB-KW"/>
</dbReference>
<keyword evidence="3" id="KW-0808">Transferase</keyword>
<dbReference type="PANTHER" id="PTHR33571">
    <property type="entry name" value="SSL8005 PROTEIN"/>
    <property type="match status" value="1"/>
</dbReference>
<accession>A0A841GQK1</accession>
<dbReference type="InterPro" id="IPR043519">
    <property type="entry name" value="NT_sf"/>
</dbReference>
<dbReference type="GO" id="GO:0005524">
    <property type="term" value="F:ATP binding"/>
    <property type="evidence" value="ECO:0007669"/>
    <property type="project" value="UniProtKB-KW"/>
</dbReference>
<keyword evidence="4" id="KW-0548">Nucleotidyltransferase</keyword>
<comment type="similarity">
    <text evidence="9">Belongs to the MntA antitoxin family.</text>
</comment>
<keyword evidence="6" id="KW-0547">Nucleotide-binding</keyword>
<keyword evidence="2" id="KW-1277">Toxin-antitoxin system</keyword>
<keyword evidence="8" id="KW-0460">Magnesium</keyword>
<keyword evidence="12" id="KW-1185">Reference proteome</keyword>